<accession>A0A0G3EPJ0</accession>
<feature type="region of interest" description="Disordered" evidence="1">
    <location>
        <begin position="80"/>
        <end position="102"/>
    </location>
</feature>
<dbReference type="GO" id="GO:0003887">
    <property type="term" value="F:DNA-directed DNA polymerase activity"/>
    <property type="evidence" value="ECO:0007669"/>
    <property type="project" value="InterPro"/>
</dbReference>
<dbReference type="Gene3D" id="3.40.50.300">
    <property type="entry name" value="P-loop containing nucleotide triphosphate hydrolases"/>
    <property type="match status" value="1"/>
</dbReference>
<dbReference type="PANTHER" id="PTHR11669:SF8">
    <property type="entry name" value="DNA POLYMERASE III SUBUNIT DELTA"/>
    <property type="match status" value="1"/>
</dbReference>
<dbReference type="GO" id="GO:0006261">
    <property type="term" value="P:DNA-templated DNA replication"/>
    <property type="evidence" value="ECO:0007669"/>
    <property type="project" value="TreeGrafter"/>
</dbReference>
<dbReference type="RefSeq" id="WP_047213733.1">
    <property type="nucleotide sequence ID" value="NZ_CP011568.3"/>
</dbReference>
<dbReference type="STRING" id="445709.ABW99_06465"/>
<dbReference type="PATRIC" id="fig|445709.3.peg.1385"/>
<gene>
    <name evidence="2" type="ORF">ABW99_06465</name>
</gene>
<dbReference type="KEGG" id="ptx:ABW99_06465"/>
<reference evidence="3" key="1">
    <citation type="submission" date="2015-06" db="EMBL/GenBank/DDBJ databases">
        <authorList>
            <person name="Lim Y.L."/>
            <person name="Ee R."/>
            <person name="Yong D."/>
            <person name="How K.Y."/>
            <person name="Yin W.F."/>
            <person name="Chan K.G."/>
        </authorList>
    </citation>
    <scope>NUCLEOTIDE SEQUENCE [LARGE SCALE GENOMIC DNA]</scope>
    <source>
        <strain evidence="3">DSM 25325</strain>
    </source>
</reference>
<sequence>MLPWQVLDWQNLAERFAQLPHALLLQAAPGTGEIAFARHLARALLCEQPQADRQPCGVCPACQWLAHGNHPDFRSVCPEALADAPPGAEPEGNGDKKTKTPSKEIRIEQIRELLDFANLGSHRQGRRVVLLYPAEALNPHAANALLKTLEEPPADVVFILVTTQIDRLLPTILSRCQRIVLTRPDPAAAGAWLAAEGGLDAAASAELLAEAGGAPLQALILAQQDERAWRDWLLTQLAAGPACDALGCAEQLHKGNLPGVLDTLQRWCFDLLAARMTQRPRFYPARAKELAACGRHTDDVRLLGFLREIGAQRAVQNHPLNTRVLLESLFLQYRNLFDLA</sequence>
<protein>
    <submittedName>
        <fullName evidence="2">DNA polymerase III subunit delta</fullName>
    </submittedName>
</protein>
<dbReference type="InterPro" id="IPR050238">
    <property type="entry name" value="DNA_Rep/Repair_Clamp_Loader"/>
</dbReference>
<evidence type="ECO:0000313" key="3">
    <source>
        <dbReference type="Proteomes" id="UP000036700"/>
    </source>
</evidence>
<dbReference type="Pfam" id="PF13177">
    <property type="entry name" value="DNA_pol3_delta2"/>
    <property type="match status" value="1"/>
</dbReference>
<dbReference type="GO" id="GO:0008408">
    <property type="term" value="F:3'-5' exonuclease activity"/>
    <property type="evidence" value="ECO:0007669"/>
    <property type="project" value="InterPro"/>
</dbReference>
<keyword evidence="3" id="KW-1185">Reference proteome</keyword>
<feature type="compositionally biased region" description="Basic and acidic residues" evidence="1">
    <location>
        <begin position="93"/>
        <end position="102"/>
    </location>
</feature>
<organism evidence="2 3">
    <name type="scientific">Pandoraea thiooxydans</name>
    <dbReference type="NCBI Taxonomy" id="445709"/>
    <lineage>
        <taxon>Bacteria</taxon>
        <taxon>Pseudomonadati</taxon>
        <taxon>Pseudomonadota</taxon>
        <taxon>Betaproteobacteria</taxon>
        <taxon>Burkholderiales</taxon>
        <taxon>Burkholderiaceae</taxon>
        <taxon>Pandoraea</taxon>
    </lineage>
</organism>
<dbReference type="Proteomes" id="UP000036700">
    <property type="component" value="Chromosome"/>
</dbReference>
<dbReference type="SUPFAM" id="SSF52540">
    <property type="entry name" value="P-loop containing nucleoside triphosphate hydrolases"/>
    <property type="match status" value="1"/>
</dbReference>
<evidence type="ECO:0000256" key="1">
    <source>
        <dbReference type="SAM" id="MobiDB-lite"/>
    </source>
</evidence>
<dbReference type="InterPro" id="IPR027417">
    <property type="entry name" value="P-loop_NTPase"/>
</dbReference>
<dbReference type="PANTHER" id="PTHR11669">
    <property type="entry name" value="REPLICATION FACTOR C / DNA POLYMERASE III GAMMA-TAU SUBUNIT"/>
    <property type="match status" value="1"/>
</dbReference>
<dbReference type="InterPro" id="IPR004622">
    <property type="entry name" value="DNA_pol_HolB"/>
</dbReference>
<evidence type="ECO:0000313" key="2">
    <source>
        <dbReference type="EMBL" id="AKJ67914.1"/>
    </source>
</evidence>
<dbReference type="GO" id="GO:0009360">
    <property type="term" value="C:DNA polymerase III complex"/>
    <property type="evidence" value="ECO:0007669"/>
    <property type="project" value="TreeGrafter"/>
</dbReference>
<dbReference type="EMBL" id="CP011568">
    <property type="protein sequence ID" value="AKJ67914.1"/>
    <property type="molecule type" value="Genomic_DNA"/>
</dbReference>
<dbReference type="NCBIfam" id="TIGR00678">
    <property type="entry name" value="holB"/>
    <property type="match status" value="1"/>
</dbReference>
<name>A0A0G3EPJ0_9BURK</name>
<dbReference type="OrthoDB" id="9811073at2"/>
<dbReference type="AlphaFoldDB" id="A0A0G3EPJ0"/>
<proteinExistence type="predicted"/>